<evidence type="ECO:0000256" key="3">
    <source>
        <dbReference type="ARBA" id="ARBA00022741"/>
    </source>
</evidence>
<dbReference type="SUPFAM" id="SSF56112">
    <property type="entry name" value="Protein kinase-like (PK-like)"/>
    <property type="match status" value="1"/>
</dbReference>
<evidence type="ECO:0000256" key="5">
    <source>
        <dbReference type="ARBA" id="ARBA00022840"/>
    </source>
</evidence>
<accession>A0A2P5I1F3</accession>
<dbReference type="PANTHER" id="PTHR45992">
    <property type="entry name" value="EUKARYOTIC ELONGATION FACTOR 2 KINASE-RELATED"/>
    <property type="match status" value="1"/>
</dbReference>
<dbReference type="AlphaFoldDB" id="A0A2P5I1F3"/>
<dbReference type="InParanoid" id="A0A2P5I1F3"/>
<sequence>MVISVRCERLQLGEWITFGRKKEPFFERNKSTVATWPDNVPIATGAFKTVYRGHYTEGPRNGKECVCKAFTANSESEKQLFEDEARISDRAKEIITYWNRLKIIDQPVLLNIPEIWDIGTSDDSSEKRLVEPFIDNFEKFNEQSHDSVGAQGTLWADALQALSHFSYHWSSGGFVLCDIQGGIYKNKL</sequence>
<name>A0A2P5I1F3_DIAHE</name>
<dbReference type="InterPro" id="IPR004166">
    <property type="entry name" value="a-kinase_dom"/>
</dbReference>
<dbReference type="InterPro" id="IPR051852">
    <property type="entry name" value="Alpha-type_PK"/>
</dbReference>
<keyword evidence="1" id="KW-0723">Serine/threonine-protein kinase</keyword>
<keyword evidence="2" id="KW-0808">Transferase</keyword>
<dbReference type="GO" id="GO:0005524">
    <property type="term" value="F:ATP binding"/>
    <property type="evidence" value="ECO:0007669"/>
    <property type="project" value="UniProtKB-KW"/>
</dbReference>
<dbReference type="Gene3D" id="3.20.200.10">
    <property type="entry name" value="MHCK/EF2 kinase"/>
    <property type="match status" value="1"/>
</dbReference>
<reference evidence="7" key="1">
    <citation type="submission" date="2017-09" db="EMBL/GenBank/DDBJ databases">
        <title>Polyketide synthases of a Diaporthe helianthi virulent isolate.</title>
        <authorList>
            <person name="Baroncelli R."/>
        </authorList>
    </citation>
    <scope>NUCLEOTIDE SEQUENCE [LARGE SCALE GENOMIC DNA]</scope>
    <source>
        <strain evidence="7">7/96</strain>
    </source>
</reference>
<dbReference type="STRING" id="158607.A0A2P5I1F3"/>
<dbReference type="InterPro" id="IPR011009">
    <property type="entry name" value="Kinase-like_dom_sf"/>
</dbReference>
<evidence type="ECO:0000256" key="4">
    <source>
        <dbReference type="ARBA" id="ARBA00022777"/>
    </source>
</evidence>
<comment type="caution">
    <text evidence="7">The sequence shown here is derived from an EMBL/GenBank/DDBJ whole genome shotgun (WGS) entry which is preliminary data.</text>
</comment>
<evidence type="ECO:0000256" key="2">
    <source>
        <dbReference type="ARBA" id="ARBA00022679"/>
    </source>
</evidence>
<keyword evidence="8" id="KW-1185">Reference proteome</keyword>
<proteinExistence type="predicted"/>
<dbReference type="SMART" id="SM00811">
    <property type="entry name" value="Alpha_kinase"/>
    <property type="match status" value="1"/>
</dbReference>
<evidence type="ECO:0000313" key="7">
    <source>
        <dbReference type="EMBL" id="POS76316.1"/>
    </source>
</evidence>
<protein>
    <recommendedName>
        <fullName evidence="6">Alpha-type protein kinase domain-containing protein</fullName>
    </recommendedName>
</protein>
<gene>
    <name evidence="7" type="ORF">DHEL01_v205290</name>
</gene>
<evidence type="ECO:0000313" key="8">
    <source>
        <dbReference type="Proteomes" id="UP000094444"/>
    </source>
</evidence>
<keyword evidence="3" id="KW-0547">Nucleotide-binding</keyword>
<keyword evidence="5" id="KW-0067">ATP-binding</keyword>
<organism evidence="7 8">
    <name type="scientific">Diaporthe helianthi</name>
    <dbReference type="NCBI Taxonomy" id="158607"/>
    <lineage>
        <taxon>Eukaryota</taxon>
        <taxon>Fungi</taxon>
        <taxon>Dikarya</taxon>
        <taxon>Ascomycota</taxon>
        <taxon>Pezizomycotina</taxon>
        <taxon>Sordariomycetes</taxon>
        <taxon>Sordariomycetidae</taxon>
        <taxon>Diaporthales</taxon>
        <taxon>Diaporthaceae</taxon>
        <taxon>Diaporthe</taxon>
    </lineage>
</organism>
<feature type="domain" description="Alpha-type protein kinase" evidence="6">
    <location>
        <begin position="1"/>
        <end position="188"/>
    </location>
</feature>
<dbReference type="PANTHER" id="PTHR45992:SF11">
    <property type="entry name" value="ALPHA-TYPE PROTEIN KINASE DOMAIN-CONTAINING PROTEIN"/>
    <property type="match status" value="1"/>
</dbReference>
<dbReference type="GO" id="GO:0004674">
    <property type="term" value="F:protein serine/threonine kinase activity"/>
    <property type="evidence" value="ECO:0007669"/>
    <property type="project" value="UniProtKB-KW"/>
</dbReference>
<evidence type="ECO:0000259" key="6">
    <source>
        <dbReference type="PROSITE" id="PS51158"/>
    </source>
</evidence>
<dbReference type="PROSITE" id="PS51158">
    <property type="entry name" value="ALPHA_KINASE"/>
    <property type="match status" value="1"/>
</dbReference>
<evidence type="ECO:0000256" key="1">
    <source>
        <dbReference type="ARBA" id="ARBA00022527"/>
    </source>
</evidence>
<dbReference type="Proteomes" id="UP000094444">
    <property type="component" value="Unassembled WGS sequence"/>
</dbReference>
<dbReference type="OrthoDB" id="301415at2759"/>
<dbReference type="EMBL" id="MAVT02000383">
    <property type="protein sequence ID" value="POS76316.1"/>
    <property type="molecule type" value="Genomic_DNA"/>
</dbReference>
<dbReference type="Pfam" id="PF02816">
    <property type="entry name" value="Alpha_kinase"/>
    <property type="match status" value="1"/>
</dbReference>
<keyword evidence="4" id="KW-0418">Kinase</keyword>